<evidence type="ECO:0000256" key="4">
    <source>
        <dbReference type="ARBA" id="ARBA00022900"/>
    </source>
</evidence>
<dbReference type="PANTHER" id="PTHR10338">
    <property type="entry name" value="INTER-ALPHA-TRYPSIN INHIBITOR HEAVY CHAIN FAMILY MEMBER"/>
    <property type="match status" value="1"/>
</dbReference>
<keyword evidence="5" id="KW-0176">Collagen</keyword>
<dbReference type="AlphaFoldDB" id="A0A9P0B335"/>
<dbReference type="OrthoDB" id="299997at2759"/>
<dbReference type="FunFam" id="4.10.410.10:FF:000020">
    <property type="entry name" value="Collagen, type VI, alpha 3"/>
    <property type="match status" value="2"/>
</dbReference>
<dbReference type="InterPro" id="IPR050934">
    <property type="entry name" value="ITIH"/>
</dbReference>
<evidence type="ECO:0000313" key="10">
    <source>
        <dbReference type="EMBL" id="CAH0554468.1"/>
    </source>
</evidence>
<keyword evidence="4" id="KW-0722">Serine protease inhibitor</keyword>
<dbReference type="InterPro" id="IPR036880">
    <property type="entry name" value="Kunitz_BPTI_sf"/>
</dbReference>
<dbReference type="SMART" id="SM00131">
    <property type="entry name" value="KU"/>
    <property type="match status" value="5"/>
</dbReference>
<evidence type="ECO:0008006" key="12">
    <source>
        <dbReference type="Google" id="ProtNLM"/>
    </source>
</evidence>
<dbReference type="GO" id="GO:0004867">
    <property type="term" value="F:serine-type endopeptidase inhibitor activity"/>
    <property type="evidence" value="ECO:0007669"/>
    <property type="project" value="UniProtKB-KW"/>
</dbReference>
<dbReference type="Gene3D" id="3.40.50.410">
    <property type="entry name" value="von Willebrand factor, type A domain"/>
    <property type="match status" value="1"/>
</dbReference>
<gene>
    <name evidence="10" type="ORF">MELIAE_LOCUS6055</name>
</gene>
<evidence type="ECO:0000259" key="7">
    <source>
        <dbReference type="PROSITE" id="PS50234"/>
    </source>
</evidence>
<dbReference type="Pfam" id="PF00014">
    <property type="entry name" value="Kunitz_BPTI"/>
    <property type="match status" value="5"/>
</dbReference>
<dbReference type="PROSITE" id="PS50234">
    <property type="entry name" value="VWFA"/>
    <property type="match status" value="1"/>
</dbReference>
<dbReference type="SUPFAM" id="SSF53300">
    <property type="entry name" value="vWA-like"/>
    <property type="match status" value="1"/>
</dbReference>
<dbReference type="PROSITE" id="PS51468">
    <property type="entry name" value="VIT"/>
    <property type="match status" value="1"/>
</dbReference>
<dbReference type="GO" id="GO:0005581">
    <property type="term" value="C:collagen trimer"/>
    <property type="evidence" value="ECO:0007669"/>
    <property type="project" value="UniProtKB-KW"/>
</dbReference>
<proteinExistence type="predicted"/>
<name>A0A9P0B335_BRAAE</name>
<dbReference type="Pfam" id="PF08487">
    <property type="entry name" value="VIT"/>
    <property type="match status" value="1"/>
</dbReference>
<evidence type="ECO:0000256" key="5">
    <source>
        <dbReference type="ARBA" id="ARBA00023119"/>
    </source>
</evidence>
<protein>
    <recommendedName>
        <fullName evidence="12">Inter-alpha-trypsin inhibitor heavy chain H3-like</fullName>
    </recommendedName>
</protein>
<organism evidence="10 11">
    <name type="scientific">Brassicogethes aeneus</name>
    <name type="common">Rape pollen beetle</name>
    <name type="synonym">Meligethes aeneus</name>
    <dbReference type="NCBI Taxonomy" id="1431903"/>
    <lineage>
        <taxon>Eukaryota</taxon>
        <taxon>Metazoa</taxon>
        <taxon>Ecdysozoa</taxon>
        <taxon>Arthropoda</taxon>
        <taxon>Hexapoda</taxon>
        <taxon>Insecta</taxon>
        <taxon>Pterygota</taxon>
        <taxon>Neoptera</taxon>
        <taxon>Endopterygota</taxon>
        <taxon>Coleoptera</taxon>
        <taxon>Polyphaga</taxon>
        <taxon>Cucujiformia</taxon>
        <taxon>Nitidulidae</taxon>
        <taxon>Meligethinae</taxon>
        <taxon>Brassicogethes</taxon>
    </lineage>
</organism>
<feature type="domain" description="BPTI/Kunitz inhibitor" evidence="8">
    <location>
        <begin position="786"/>
        <end position="836"/>
    </location>
</feature>
<feature type="domain" description="VWFA" evidence="7">
    <location>
        <begin position="284"/>
        <end position="473"/>
    </location>
</feature>
<dbReference type="EMBL" id="OV121135">
    <property type="protein sequence ID" value="CAH0554468.1"/>
    <property type="molecule type" value="Genomic_DNA"/>
</dbReference>
<evidence type="ECO:0000256" key="3">
    <source>
        <dbReference type="ARBA" id="ARBA00022690"/>
    </source>
</evidence>
<dbReference type="InterPro" id="IPR020901">
    <property type="entry name" value="Prtase_inh_Kunz-CS"/>
</dbReference>
<feature type="domain" description="VIT" evidence="9">
    <location>
        <begin position="26"/>
        <end position="149"/>
    </location>
</feature>
<keyword evidence="6" id="KW-1015">Disulfide bond</keyword>
<sequence>MIRILKIVTIVLCCVITFVCSSTMLIDTLRAHTYTNNPLPAISSYSIKTNVTNRFAETMVTSVVRNVKGYPRKTIFSVVIPENAFVTKFTMEINNRVYESFVVGIDEGQNYINIHNTGAHVSVRNSNEFDLAVNLEPFSTTVFKLHYEELLERKNGKYEIIANIFPRQLVENLEVEVIIKEDEKIAYFNSPYLKTGDIILKNQTDYKADVFANITSHTGYIKFTPGMVNQFKLACDGLRGVNSFAAQFVVAYDVTRSSPSQVLADGEFFVTYFSPPNLKPLEQFIIFVLDVSGSMDVENRLKHLKEAMHLILDTVSDKDVFNIITYSYESTSMLIDNSVKKEAYPATKSNIQNSKNLIDQLIADGGTNIYDALKTTLDLIETIQKNTANSYTSKIVFLTDGDPTVGITDPNLIISEISQQNIDLKAPIYTISLGESANRTLLINLASNNNGFETHIYDQTDKQEQLKDFYERIKSPVLKNIQFKNLNDITDMTTSNVPLLFDGSEIIAAGKGGMWKITRNTPFVTTGQTNNGTIEYKPSVKVPSAKLDRLWAYLYVKQLLKNSLISKNPEELRKKARDVAITYSLVTDVTMLIARGLPNGNRSINLVRDYTPRESIEQNRLCRRISWPAATRGPLIYTTTAVTTTAVTTSAPTAKHTSTSIYTTAPSYPSWSTNRYDFSTLYSSTTKNYPFYTYTTRSPYWNNQNVTTESIPTTTNNPKKSFTPDACLLNSDQGPCRAYTTKFTFDKRYGVCRPFRYGGCLGNENKFDSLEECSKNCVTMEDYDKCSLPAMRGPCSANLSKWFFDQNDNECKEFSYGGCRGNSNKFESKTDCERDCIKSEKRDICQFVPDLNDTNCGISKINYYYNVDKCVPFKYTGCDKTRKGFESLDKCKISCEKSSVNCGYSFDPGHCNNFTRQWYFDVKFGSCVMFSYSGCGGNGNRFATEDECNQVCRFVETIDKCNLPKSPGTCREVSKRWYHDYEKQECFEFDYHCYGNTNNFNSEDECYSNCAVRRN</sequence>
<dbReference type="InterPro" id="IPR002035">
    <property type="entry name" value="VWF_A"/>
</dbReference>
<evidence type="ECO:0000259" key="8">
    <source>
        <dbReference type="PROSITE" id="PS50279"/>
    </source>
</evidence>
<dbReference type="PANTHER" id="PTHR10338:SF108">
    <property type="entry name" value="INTER-ALPHA-TRYPSIN INHIBITOR HEAVY CHAIN H4-LIKE PROTEIN"/>
    <property type="match status" value="1"/>
</dbReference>
<dbReference type="SMART" id="SM00609">
    <property type="entry name" value="VIT"/>
    <property type="match status" value="1"/>
</dbReference>
<keyword evidence="2" id="KW-0272">Extracellular matrix</keyword>
<dbReference type="CDD" id="cd00109">
    <property type="entry name" value="Kunitz-type"/>
    <property type="match status" value="3"/>
</dbReference>
<dbReference type="PRINTS" id="PR00759">
    <property type="entry name" value="BASICPTASE"/>
</dbReference>
<reference evidence="10" key="1">
    <citation type="submission" date="2021-12" db="EMBL/GenBank/DDBJ databases">
        <authorList>
            <person name="King R."/>
        </authorList>
    </citation>
    <scope>NUCLEOTIDE SEQUENCE</scope>
</reference>
<feature type="domain" description="BPTI/Kunitz inhibitor" evidence="8">
    <location>
        <begin position="727"/>
        <end position="777"/>
    </location>
</feature>
<dbReference type="Gene3D" id="4.10.410.10">
    <property type="entry name" value="Pancreatic trypsin inhibitor Kunitz domain"/>
    <property type="match status" value="5"/>
</dbReference>
<evidence type="ECO:0000256" key="2">
    <source>
        <dbReference type="ARBA" id="ARBA00022530"/>
    </source>
</evidence>
<feature type="domain" description="BPTI/Kunitz inhibitor" evidence="8">
    <location>
        <begin position="845"/>
        <end position="895"/>
    </location>
</feature>
<dbReference type="InterPro" id="IPR036465">
    <property type="entry name" value="vWFA_dom_sf"/>
</dbReference>
<comment type="subcellular location">
    <subcellularLocation>
        <location evidence="1">Secreted</location>
        <location evidence="1">Extracellular space</location>
        <location evidence="1">Extracellular matrix</location>
    </subcellularLocation>
</comment>
<dbReference type="InterPro" id="IPR013694">
    <property type="entry name" value="VIT"/>
</dbReference>
<dbReference type="PROSITE" id="PS00280">
    <property type="entry name" value="BPTI_KUNITZ_1"/>
    <property type="match status" value="2"/>
</dbReference>
<dbReference type="InterPro" id="IPR002223">
    <property type="entry name" value="Kunitz_BPTI"/>
</dbReference>
<dbReference type="SMART" id="SM00327">
    <property type="entry name" value="VWA"/>
    <property type="match status" value="1"/>
</dbReference>
<dbReference type="Proteomes" id="UP001154078">
    <property type="component" value="Chromosome 4"/>
</dbReference>
<keyword evidence="11" id="KW-1185">Reference proteome</keyword>
<feature type="domain" description="BPTI/Kunitz inhibitor" evidence="8">
    <location>
        <begin position="902"/>
        <end position="952"/>
    </location>
</feature>
<evidence type="ECO:0000256" key="6">
    <source>
        <dbReference type="ARBA" id="ARBA00023157"/>
    </source>
</evidence>
<keyword evidence="2" id="KW-0964">Secreted</keyword>
<dbReference type="Pfam" id="PF00092">
    <property type="entry name" value="VWA"/>
    <property type="match status" value="1"/>
</dbReference>
<evidence type="ECO:0000256" key="1">
    <source>
        <dbReference type="ARBA" id="ARBA00004498"/>
    </source>
</evidence>
<feature type="domain" description="BPTI/Kunitz inhibitor" evidence="8">
    <location>
        <begin position="961"/>
        <end position="1010"/>
    </location>
</feature>
<evidence type="ECO:0000313" key="11">
    <source>
        <dbReference type="Proteomes" id="UP001154078"/>
    </source>
</evidence>
<keyword evidence="3" id="KW-0646">Protease inhibitor</keyword>
<dbReference type="PROSITE" id="PS50279">
    <property type="entry name" value="BPTI_KUNITZ_2"/>
    <property type="match status" value="5"/>
</dbReference>
<evidence type="ECO:0000259" key="9">
    <source>
        <dbReference type="PROSITE" id="PS51468"/>
    </source>
</evidence>
<dbReference type="SUPFAM" id="SSF57362">
    <property type="entry name" value="BPTI-like"/>
    <property type="match status" value="5"/>
</dbReference>
<accession>A0A9P0B335</accession>